<dbReference type="Proteomes" id="UP000092884">
    <property type="component" value="Chromosome"/>
</dbReference>
<protein>
    <submittedName>
        <fullName evidence="1">Flagellin N-methylase</fullName>
    </submittedName>
</protein>
<keyword evidence="2" id="KW-1185">Reference proteome</keyword>
<dbReference type="EMBL" id="CP016503">
    <property type="protein sequence ID" value="ANV97456.1"/>
    <property type="molecule type" value="Genomic_DNA"/>
</dbReference>
<keyword evidence="1" id="KW-0808">Transferase</keyword>
<dbReference type="GO" id="GO:0008168">
    <property type="term" value="F:methyltransferase activity"/>
    <property type="evidence" value="ECO:0007669"/>
    <property type="project" value="UniProtKB-KW"/>
</dbReference>
<evidence type="ECO:0000313" key="2">
    <source>
        <dbReference type="Proteomes" id="UP000092884"/>
    </source>
</evidence>
<keyword evidence="1" id="KW-0969">Cilium</keyword>
<dbReference type="RefSeq" id="WP_066338479.1">
    <property type="nucleotide sequence ID" value="NZ_CP016503.1"/>
</dbReference>
<sequence length="94" mass="11059">MQNFPCTSCGACCKNIAQIKELEAFDLGNGVCKHLDLASNLCRIYEKRPEICRIDRMYEKTYHRFYSKEAFYALNIKSCKILQEKEGVDMKFRF</sequence>
<evidence type="ECO:0000313" key="1">
    <source>
        <dbReference type="EMBL" id="ANV97456.1"/>
    </source>
</evidence>
<dbReference type="STRING" id="222136.BBW65_00880"/>
<name>A0A1B1U3X7_9HELI</name>
<dbReference type="InterPro" id="IPR005358">
    <property type="entry name" value="Puta_zinc/iron-chelating_dom"/>
</dbReference>
<keyword evidence="1" id="KW-0966">Cell projection</keyword>
<dbReference type="GO" id="GO:0032259">
    <property type="term" value="P:methylation"/>
    <property type="evidence" value="ECO:0007669"/>
    <property type="project" value="UniProtKB-KW"/>
</dbReference>
<accession>A0A1B1U3X7</accession>
<dbReference type="Pfam" id="PF03692">
    <property type="entry name" value="CxxCxxCC"/>
    <property type="match status" value="1"/>
</dbReference>
<dbReference type="AlphaFoldDB" id="A0A1B1U3X7"/>
<reference evidence="2" key="1">
    <citation type="submission" date="2016-07" db="EMBL/GenBank/DDBJ databases">
        <authorList>
            <person name="Florea S."/>
            <person name="Webb J.S."/>
            <person name="Jaromczyk J."/>
            <person name="Schardl C.L."/>
        </authorList>
    </citation>
    <scope>NUCLEOTIDE SEQUENCE [LARGE SCALE GENOMIC DNA]</scope>
    <source>
        <strain evidence="2">MIT 01-6242</strain>
    </source>
</reference>
<organism evidence="1 2">
    <name type="scientific">Helicobacter enhydrae</name>
    <dbReference type="NCBI Taxonomy" id="222136"/>
    <lineage>
        <taxon>Bacteria</taxon>
        <taxon>Pseudomonadati</taxon>
        <taxon>Campylobacterota</taxon>
        <taxon>Epsilonproteobacteria</taxon>
        <taxon>Campylobacterales</taxon>
        <taxon>Helicobacteraceae</taxon>
        <taxon>Helicobacter</taxon>
    </lineage>
</organism>
<dbReference type="OrthoDB" id="71604at2"/>
<gene>
    <name evidence="1" type="ORF">BBW65_00880</name>
</gene>
<keyword evidence="1" id="KW-0489">Methyltransferase</keyword>
<dbReference type="KEGG" id="het:BBW65_00880"/>
<keyword evidence="1" id="KW-0282">Flagellum</keyword>
<proteinExistence type="predicted"/>